<gene>
    <name evidence="1" type="ORF">HYG86_09260</name>
</gene>
<dbReference type="RefSeq" id="WP_213165313.1">
    <property type="nucleotide sequence ID" value="NZ_CP058559.1"/>
</dbReference>
<evidence type="ECO:0000313" key="1">
    <source>
        <dbReference type="EMBL" id="QNO14949.1"/>
    </source>
</evidence>
<sequence>MRKFKGMRSLADLIQRAGEEGWEIETSEFDKSSDWIWLRDIKERMLQVKVNLTNGIFFVWNPVSEMPIANHLSLKFDNEDWYLEILNLFYVGIEE</sequence>
<dbReference type="Proteomes" id="UP000516160">
    <property type="component" value="Chromosome"/>
</dbReference>
<name>A0A7G9W8D7_ALKCA</name>
<accession>A0A7G9W8D7</accession>
<dbReference type="KEGG" id="acae:HYG86_09260"/>
<reference evidence="1 2" key="1">
    <citation type="submission" date="2020-07" db="EMBL/GenBank/DDBJ databases">
        <title>Alkalicella. sp. LB2 genome.</title>
        <authorList>
            <person name="Postec A."/>
            <person name="Quemeneur M."/>
        </authorList>
    </citation>
    <scope>NUCLEOTIDE SEQUENCE [LARGE SCALE GENOMIC DNA]</scope>
    <source>
        <strain evidence="1 2">LB2</strain>
    </source>
</reference>
<evidence type="ECO:0000313" key="2">
    <source>
        <dbReference type="Proteomes" id="UP000516160"/>
    </source>
</evidence>
<protein>
    <submittedName>
        <fullName evidence="1">Uncharacterized protein</fullName>
    </submittedName>
</protein>
<organism evidence="1 2">
    <name type="scientific">Alkalicella caledoniensis</name>
    <dbReference type="NCBI Taxonomy" id="2731377"/>
    <lineage>
        <taxon>Bacteria</taxon>
        <taxon>Bacillati</taxon>
        <taxon>Bacillota</taxon>
        <taxon>Clostridia</taxon>
        <taxon>Eubacteriales</taxon>
        <taxon>Proteinivoracaceae</taxon>
        <taxon>Alkalicella</taxon>
    </lineage>
</organism>
<keyword evidence="2" id="KW-1185">Reference proteome</keyword>
<proteinExistence type="predicted"/>
<dbReference type="EMBL" id="CP058559">
    <property type="protein sequence ID" value="QNO14949.1"/>
    <property type="molecule type" value="Genomic_DNA"/>
</dbReference>
<dbReference type="AlphaFoldDB" id="A0A7G9W8D7"/>